<dbReference type="OrthoDB" id="4160690at2759"/>
<sequence length="235" mass="23007">MHFVATLAAVGSVASLASARVGFQFPDTVPLAKRQVTGAAYECHANCGYTIQDAAQDGYCDTDKWKTEFAACMDCANTYNIWRYYGTKVTDAAQKCGLTANPKPSGAASGGSSASASAPAATTGTPSAPASSAPAATSSAPAASSSAPAASSSAQPSAPGQSSQPTTAAQTSAATGSSSKVQSTAVATTGRPTASAAPTSGNNTTSTRVQVGAANLQQPAMLAAGAVALFAVNLI</sequence>
<evidence type="ECO:0000313" key="4">
    <source>
        <dbReference type="Proteomes" id="UP000076744"/>
    </source>
</evidence>
<dbReference type="EMBL" id="AZHB01000003">
    <property type="protein sequence ID" value="OAA71474.1"/>
    <property type="molecule type" value="Genomic_DNA"/>
</dbReference>
<dbReference type="GeneID" id="30018317"/>
<feature type="compositionally biased region" description="Polar residues" evidence="1">
    <location>
        <begin position="180"/>
        <end position="206"/>
    </location>
</feature>
<feature type="chain" id="PRO_5007837011" evidence="2">
    <location>
        <begin position="20"/>
        <end position="235"/>
    </location>
</feature>
<keyword evidence="4" id="KW-1185">Reference proteome</keyword>
<organism evidence="3 4">
    <name type="scientific">Cordyceps fumosorosea (strain ARSEF 2679)</name>
    <name type="common">Isaria fumosorosea</name>
    <dbReference type="NCBI Taxonomy" id="1081104"/>
    <lineage>
        <taxon>Eukaryota</taxon>
        <taxon>Fungi</taxon>
        <taxon>Dikarya</taxon>
        <taxon>Ascomycota</taxon>
        <taxon>Pezizomycotina</taxon>
        <taxon>Sordariomycetes</taxon>
        <taxon>Hypocreomycetidae</taxon>
        <taxon>Hypocreales</taxon>
        <taxon>Cordycipitaceae</taxon>
        <taxon>Cordyceps</taxon>
    </lineage>
</organism>
<accession>A0A162LJL7</accession>
<dbReference type="STRING" id="1081104.A0A162LJL7"/>
<feature type="compositionally biased region" description="Low complexity" evidence="1">
    <location>
        <begin position="104"/>
        <end position="179"/>
    </location>
</feature>
<name>A0A162LJL7_CORFA</name>
<reference evidence="3 4" key="1">
    <citation type="journal article" date="2016" name="Genome Biol. Evol.">
        <title>Divergent and convergent evolution of fungal pathogenicity.</title>
        <authorList>
            <person name="Shang Y."/>
            <person name="Xiao G."/>
            <person name="Zheng P."/>
            <person name="Cen K."/>
            <person name="Zhan S."/>
            <person name="Wang C."/>
        </authorList>
    </citation>
    <scope>NUCLEOTIDE SEQUENCE [LARGE SCALE GENOMIC DNA]</scope>
    <source>
        <strain evidence="3 4">ARSEF 2679</strain>
    </source>
</reference>
<feature type="signal peptide" evidence="2">
    <location>
        <begin position="1"/>
        <end position="19"/>
    </location>
</feature>
<dbReference type="Proteomes" id="UP000076744">
    <property type="component" value="Unassembled WGS sequence"/>
</dbReference>
<keyword evidence="2" id="KW-0732">Signal</keyword>
<feature type="region of interest" description="Disordered" evidence="1">
    <location>
        <begin position="102"/>
        <end position="206"/>
    </location>
</feature>
<evidence type="ECO:0000313" key="3">
    <source>
        <dbReference type="EMBL" id="OAA71474.1"/>
    </source>
</evidence>
<protein>
    <submittedName>
        <fullName evidence="3">Uncharacterized protein</fullName>
    </submittedName>
</protein>
<proteinExistence type="predicted"/>
<dbReference type="RefSeq" id="XP_018707355.1">
    <property type="nucleotide sequence ID" value="XM_018845632.1"/>
</dbReference>
<evidence type="ECO:0000256" key="2">
    <source>
        <dbReference type="SAM" id="SignalP"/>
    </source>
</evidence>
<evidence type="ECO:0000256" key="1">
    <source>
        <dbReference type="SAM" id="MobiDB-lite"/>
    </source>
</evidence>
<dbReference type="AlphaFoldDB" id="A0A162LJL7"/>
<comment type="caution">
    <text evidence="3">The sequence shown here is derived from an EMBL/GenBank/DDBJ whole genome shotgun (WGS) entry which is preliminary data.</text>
</comment>
<gene>
    <name evidence="3" type="ORF">ISF_02025</name>
</gene>